<reference evidence="3 4" key="1">
    <citation type="submission" date="2023-08" db="EMBL/GenBank/DDBJ databases">
        <title>Black Yeasts Isolated from many extreme environments.</title>
        <authorList>
            <person name="Coleine C."/>
            <person name="Stajich J.E."/>
            <person name="Selbmann L."/>
        </authorList>
    </citation>
    <scope>NUCLEOTIDE SEQUENCE [LARGE SCALE GENOMIC DNA]</scope>
    <source>
        <strain evidence="3 4">CCFEE 5792</strain>
    </source>
</reference>
<evidence type="ECO:0000313" key="4">
    <source>
        <dbReference type="Proteomes" id="UP001358417"/>
    </source>
</evidence>
<gene>
    <name evidence="3" type="ORF">LTR84_010798</name>
</gene>
<dbReference type="GO" id="GO:0005886">
    <property type="term" value="C:plasma membrane"/>
    <property type="evidence" value="ECO:0007669"/>
    <property type="project" value="TreeGrafter"/>
</dbReference>
<dbReference type="Proteomes" id="UP001358417">
    <property type="component" value="Unassembled WGS sequence"/>
</dbReference>
<feature type="region of interest" description="Disordered" evidence="2">
    <location>
        <begin position="27"/>
        <end position="66"/>
    </location>
</feature>
<comment type="caution">
    <text evidence="3">The sequence shown here is derived from an EMBL/GenBank/DDBJ whole genome shotgun (WGS) entry which is preliminary data.</text>
</comment>
<comment type="similarity">
    <text evidence="1">Belongs to the phospholipid scramblase family.</text>
</comment>
<sequence>MLCHLTKISRPVGTNLTPYLKTSTRTPFERAKIRGYSSSKTSPTKQTSTTEDETESSNADSPPAKPISLESLLADLNPLHNPLLAPVHIPESTNTVLRSDHPAATILAQPGLVVVHRQLETANAFLGLEHATRYLLLDPRGAHIGYMAEHDWTQKELSSKQWFRTHRAFTTHIFDRKSEEVLRFHRPFSWMSTRLGVYDVVSAANLKANNQNKNREPQQGLSRLPTDAMALVGEVHSRWAPRSGKYDLSIFGDSRTRDWGTDSRSMKPVEDPSAPKDEGTKQSSERTALTQFASIDEHSKSWKFSLSSSNSREIGSINRKFDGFAQQPFTHGGSYVFRMDSVAVEQAIQDDDLTSEGSKTGQMNIGPSRGKEFNLGLTLDQRAVMLASAVTINFDYLSGYRVASQDDTMLWLMPIPMPNHGTGVGRAGDIGVGGGGGGGGGAGHVVGGGAGGFGSGHGAIAGAGSLAGYDAMHRGMEQGSSPELPGASQQSPPFDSQSPQTSGSQGQHGDVWGDGDSDPWNSAGASSGGGDGGGGGGWFDWIWDLFH</sequence>
<feature type="compositionally biased region" description="Gly residues" evidence="2">
    <location>
        <begin position="526"/>
        <end position="536"/>
    </location>
</feature>
<dbReference type="GeneID" id="89978953"/>
<dbReference type="GO" id="GO:0017128">
    <property type="term" value="F:phospholipid scramblase activity"/>
    <property type="evidence" value="ECO:0007669"/>
    <property type="project" value="InterPro"/>
</dbReference>
<dbReference type="RefSeq" id="XP_064709058.1">
    <property type="nucleotide sequence ID" value="XM_064854332.1"/>
</dbReference>
<evidence type="ECO:0000313" key="3">
    <source>
        <dbReference type="EMBL" id="KAK5058535.1"/>
    </source>
</evidence>
<evidence type="ECO:0000256" key="2">
    <source>
        <dbReference type="SAM" id="MobiDB-lite"/>
    </source>
</evidence>
<dbReference type="AlphaFoldDB" id="A0AAV9NHE7"/>
<evidence type="ECO:0008006" key="5">
    <source>
        <dbReference type="Google" id="ProtNLM"/>
    </source>
</evidence>
<dbReference type="InterPro" id="IPR005552">
    <property type="entry name" value="Scramblase"/>
</dbReference>
<feature type="compositionally biased region" description="Low complexity" evidence="2">
    <location>
        <begin position="37"/>
        <end position="49"/>
    </location>
</feature>
<feature type="compositionally biased region" description="Basic and acidic residues" evidence="2">
    <location>
        <begin position="259"/>
        <end position="284"/>
    </location>
</feature>
<evidence type="ECO:0000256" key="1">
    <source>
        <dbReference type="ARBA" id="ARBA00005350"/>
    </source>
</evidence>
<dbReference type="PANTHER" id="PTHR23248:SF9">
    <property type="entry name" value="PHOSPHOLIPID SCRAMBLASE"/>
    <property type="match status" value="1"/>
</dbReference>
<organism evidence="3 4">
    <name type="scientific">Exophiala bonariae</name>
    <dbReference type="NCBI Taxonomy" id="1690606"/>
    <lineage>
        <taxon>Eukaryota</taxon>
        <taxon>Fungi</taxon>
        <taxon>Dikarya</taxon>
        <taxon>Ascomycota</taxon>
        <taxon>Pezizomycotina</taxon>
        <taxon>Eurotiomycetes</taxon>
        <taxon>Chaetothyriomycetidae</taxon>
        <taxon>Chaetothyriales</taxon>
        <taxon>Herpotrichiellaceae</taxon>
        <taxon>Exophiala</taxon>
    </lineage>
</organism>
<feature type="region of interest" description="Disordered" evidence="2">
    <location>
        <begin position="259"/>
        <end position="286"/>
    </location>
</feature>
<name>A0AAV9NHE7_9EURO</name>
<dbReference type="EMBL" id="JAVRRD010000005">
    <property type="protein sequence ID" value="KAK5058535.1"/>
    <property type="molecule type" value="Genomic_DNA"/>
</dbReference>
<proteinExistence type="inferred from homology"/>
<accession>A0AAV9NHE7</accession>
<feature type="compositionally biased region" description="Low complexity" evidence="2">
    <location>
        <begin position="488"/>
        <end position="509"/>
    </location>
</feature>
<protein>
    <recommendedName>
        <fullName evidence="5">Scramblase-domain-containing protein</fullName>
    </recommendedName>
</protein>
<dbReference type="PANTHER" id="PTHR23248">
    <property type="entry name" value="PHOSPHOLIPID SCRAMBLASE-RELATED"/>
    <property type="match status" value="1"/>
</dbReference>
<dbReference type="Pfam" id="PF03803">
    <property type="entry name" value="Scramblase"/>
    <property type="match status" value="2"/>
</dbReference>
<feature type="region of interest" description="Disordered" evidence="2">
    <location>
        <begin position="473"/>
        <end position="536"/>
    </location>
</feature>
<keyword evidence="4" id="KW-1185">Reference proteome</keyword>